<name>A0A6A6SV03_9PLEO</name>
<sequence>MHSLTVLGPAVQLAAFASFSHSVSATNLVKFINHCQYDLFYWPVGSPAAHGPPPEDADYIRVPAQSQGTHQMLDTSTGGGISLKIRDLPYYSAAHGILQAEYNVVPDGRVYYDLSLVNCNKLDDPTDHTFCPFASGGVWMYSDVAESQEHGLDCLPAHCTLFTDRCMATYWSHGAWSGEPTLQCPAGRDYYVETCTDNPGKRSDDGQPFESTSAPWVKPPWNPLWGPEGFFTYRPDYIYSPPGWPARENVPPPGVPAGPISAPAPGSAPAPSPAPAPPAPKPDDSWPLPPCDKPGTSFFLPDS</sequence>
<reference evidence="3" key="1">
    <citation type="journal article" date="2020" name="Stud. Mycol.">
        <title>101 Dothideomycetes genomes: a test case for predicting lifestyles and emergence of pathogens.</title>
        <authorList>
            <person name="Haridas S."/>
            <person name="Albert R."/>
            <person name="Binder M."/>
            <person name="Bloem J."/>
            <person name="Labutti K."/>
            <person name="Salamov A."/>
            <person name="Andreopoulos B."/>
            <person name="Baker S."/>
            <person name="Barry K."/>
            <person name="Bills G."/>
            <person name="Bluhm B."/>
            <person name="Cannon C."/>
            <person name="Castanera R."/>
            <person name="Culley D."/>
            <person name="Daum C."/>
            <person name="Ezra D."/>
            <person name="Gonzalez J."/>
            <person name="Henrissat B."/>
            <person name="Kuo A."/>
            <person name="Liang C."/>
            <person name="Lipzen A."/>
            <person name="Lutzoni F."/>
            <person name="Magnuson J."/>
            <person name="Mondo S."/>
            <person name="Nolan M."/>
            <person name="Ohm R."/>
            <person name="Pangilinan J."/>
            <person name="Park H.-J."/>
            <person name="Ramirez L."/>
            <person name="Alfaro M."/>
            <person name="Sun H."/>
            <person name="Tritt A."/>
            <person name="Yoshinaga Y."/>
            <person name="Zwiers L.-H."/>
            <person name="Turgeon B."/>
            <person name="Goodwin S."/>
            <person name="Spatafora J."/>
            <person name="Crous P."/>
            <person name="Grigoriev I."/>
        </authorList>
    </citation>
    <scope>NUCLEOTIDE SEQUENCE</scope>
    <source>
        <strain evidence="3">CBS 122681</strain>
    </source>
</reference>
<dbReference type="AlphaFoldDB" id="A0A6A6SV03"/>
<protein>
    <recommendedName>
        <fullName evidence="5">Osmotin, thaumatin-like protein</fullName>
    </recommendedName>
</protein>
<evidence type="ECO:0008006" key="5">
    <source>
        <dbReference type="Google" id="ProtNLM"/>
    </source>
</evidence>
<feature type="compositionally biased region" description="Pro residues" evidence="1">
    <location>
        <begin position="266"/>
        <end position="280"/>
    </location>
</feature>
<feature type="signal peptide" evidence="2">
    <location>
        <begin position="1"/>
        <end position="25"/>
    </location>
</feature>
<dbReference type="EMBL" id="MU004461">
    <property type="protein sequence ID" value="KAF2650258.1"/>
    <property type="molecule type" value="Genomic_DNA"/>
</dbReference>
<feature type="region of interest" description="Disordered" evidence="1">
    <location>
        <begin position="197"/>
        <end position="217"/>
    </location>
</feature>
<keyword evidence="4" id="KW-1185">Reference proteome</keyword>
<organism evidence="3 4">
    <name type="scientific">Lophiostoma macrostomum CBS 122681</name>
    <dbReference type="NCBI Taxonomy" id="1314788"/>
    <lineage>
        <taxon>Eukaryota</taxon>
        <taxon>Fungi</taxon>
        <taxon>Dikarya</taxon>
        <taxon>Ascomycota</taxon>
        <taxon>Pezizomycotina</taxon>
        <taxon>Dothideomycetes</taxon>
        <taxon>Pleosporomycetidae</taxon>
        <taxon>Pleosporales</taxon>
        <taxon>Lophiostomataceae</taxon>
        <taxon>Lophiostoma</taxon>
    </lineage>
</organism>
<dbReference type="Pfam" id="PF04681">
    <property type="entry name" value="Bys1"/>
    <property type="match status" value="1"/>
</dbReference>
<dbReference type="InterPro" id="IPR006771">
    <property type="entry name" value="CetA-like"/>
</dbReference>
<keyword evidence="2" id="KW-0732">Signal</keyword>
<dbReference type="OrthoDB" id="1193027at2759"/>
<gene>
    <name evidence="3" type="ORF">K491DRAFT_683136</name>
</gene>
<evidence type="ECO:0000313" key="3">
    <source>
        <dbReference type="EMBL" id="KAF2650258.1"/>
    </source>
</evidence>
<feature type="chain" id="PRO_5025472396" description="Osmotin, thaumatin-like protein" evidence="2">
    <location>
        <begin position="26"/>
        <end position="303"/>
    </location>
</feature>
<evidence type="ECO:0000256" key="1">
    <source>
        <dbReference type="SAM" id="MobiDB-lite"/>
    </source>
</evidence>
<proteinExistence type="predicted"/>
<feature type="region of interest" description="Disordered" evidence="1">
    <location>
        <begin position="248"/>
        <end position="303"/>
    </location>
</feature>
<evidence type="ECO:0000256" key="2">
    <source>
        <dbReference type="SAM" id="SignalP"/>
    </source>
</evidence>
<accession>A0A6A6SV03</accession>
<dbReference type="Proteomes" id="UP000799324">
    <property type="component" value="Unassembled WGS sequence"/>
</dbReference>
<evidence type="ECO:0000313" key="4">
    <source>
        <dbReference type="Proteomes" id="UP000799324"/>
    </source>
</evidence>